<dbReference type="GO" id="GO:0019748">
    <property type="term" value="P:secondary metabolic process"/>
    <property type="evidence" value="ECO:0007669"/>
    <property type="project" value="TreeGrafter"/>
</dbReference>
<feature type="region of interest" description="Disordered" evidence="2">
    <location>
        <begin position="233"/>
        <end position="256"/>
    </location>
</feature>
<dbReference type="GO" id="GO:0016787">
    <property type="term" value="F:hydrolase activity"/>
    <property type="evidence" value="ECO:0007669"/>
    <property type="project" value="UniProtKB-KW"/>
</dbReference>
<reference evidence="4 5" key="1">
    <citation type="submission" date="2019-09" db="EMBL/GenBank/DDBJ databases">
        <title>The hologenome of the rock-dwelling lichen Lasallia pustulata.</title>
        <authorList>
            <person name="Greshake Tzovaras B."/>
            <person name="Segers F."/>
            <person name="Bicker A."/>
            <person name="Dal Grande F."/>
            <person name="Otte J."/>
            <person name="Hankeln T."/>
            <person name="Schmitt I."/>
            <person name="Ebersberger I."/>
        </authorList>
    </citation>
    <scope>NUCLEOTIDE SEQUENCE [LARGE SCALE GENOMIC DNA]</scope>
    <source>
        <strain evidence="4">A1-1</strain>
    </source>
</reference>
<organism evidence="4 5">
    <name type="scientific">Lasallia pustulata</name>
    <dbReference type="NCBI Taxonomy" id="136370"/>
    <lineage>
        <taxon>Eukaryota</taxon>
        <taxon>Fungi</taxon>
        <taxon>Dikarya</taxon>
        <taxon>Ascomycota</taxon>
        <taxon>Pezizomycotina</taxon>
        <taxon>Lecanoromycetes</taxon>
        <taxon>OSLEUM clade</taxon>
        <taxon>Umbilicariomycetidae</taxon>
        <taxon>Umbilicariales</taxon>
        <taxon>Umbilicariaceae</taxon>
        <taxon>Lasallia</taxon>
    </lineage>
</organism>
<dbReference type="PANTHER" id="PTHR48070:SF7">
    <property type="entry name" value="SERINE HYDROLASE FSH DOMAIN-CONTAINING PROTEIN-RELATED"/>
    <property type="match status" value="1"/>
</dbReference>
<dbReference type="InterPro" id="IPR005645">
    <property type="entry name" value="FSH-like_dom"/>
</dbReference>
<dbReference type="InterPro" id="IPR050593">
    <property type="entry name" value="LovG"/>
</dbReference>
<dbReference type="GO" id="GO:0005634">
    <property type="term" value="C:nucleus"/>
    <property type="evidence" value="ECO:0007669"/>
    <property type="project" value="TreeGrafter"/>
</dbReference>
<evidence type="ECO:0000313" key="5">
    <source>
        <dbReference type="Proteomes" id="UP000324767"/>
    </source>
</evidence>
<dbReference type="GO" id="GO:0005737">
    <property type="term" value="C:cytoplasm"/>
    <property type="evidence" value="ECO:0007669"/>
    <property type="project" value="TreeGrafter"/>
</dbReference>
<dbReference type="SUPFAM" id="SSF53474">
    <property type="entry name" value="alpha/beta-Hydrolases"/>
    <property type="match status" value="1"/>
</dbReference>
<dbReference type="OrthoDB" id="414698at2759"/>
<evidence type="ECO:0000256" key="2">
    <source>
        <dbReference type="SAM" id="MobiDB-lite"/>
    </source>
</evidence>
<evidence type="ECO:0000256" key="1">
    <source>
        <dbReference type="ARBA" id="ARBA00022801"/>
    </source>
</evidence>
<name>A0A5M8PKG4_9LECA</name>
<dbReference type="EMBL" id="VXIT01000010">
    <property type="protein sequence ID" value="KAA6409939.1"/>
    <property type="molecule type" value="Genomic_DNA"/>
</dbReference>
<dbReference type="Proteomes" id="UP000324767">
    <property type="component" value="Unassembled WGS sequence"/>
</dbReference>
<proteinExistence type="predicted"/>
<dbReference type="PANTHER" id="PTHR48070">
    <property type="entry name" value="ESTERASE OVCA2"/>
    <property type="match status" value="1"/>
</dbReference>
<dbReference type="Pfam" id="PF03959">
    <property type="entry name" value="FSH1"/>
    <property type="match status" value="1"/>
</dbReference>
<accession>A0A5M8PKG4</accession>
<evidence type="ECO:0000313" key="4">
    <source>
        <dbReference type="EMBL" id="KAA6409939.1"/>
    </source>
</evidence>
<dbReference type="Gene3D" id="3.40.50.1820">
    <property type="entry name" value="alpha/beta hydrolase"/>
    <property type="match status" value="1"/>
</dbReference>
<protein>
    <recommendedName>
        <fullName evidence="3">Serine hydrolase domain-containing protein</fullName>
    </recommendedName>
</protein>
<dbReference type="InterPro" id="IPR029058">
    <property type="entry name" value="AB_hydrolase_fold"/>
</dbReference>
<evidence type="ECO:0000259" key="3">
    <source>
        <dbReference type="Pfam" id="PF03959"/>
    </source>
</evidence>
<sequence>MRFLCLHGAGTNSLVLETQTAALRYEMDHHHTFDFVEGTIPVPIAPEIKAYYPETDSYFNYFDWSPGTMRRALDQLESFIALEGPYDGVIGYSHGGALAATFLIKHSRLHPGAPPPFKCAIFLSGGIPMDPDALEKDEVRPLDGARDGALLTLPTANIWGRNDQLWPGTSEVLSGLCEEGARSVFVHDEGHDVPSARAKDAVLAHHLKPYFPFEPPFISIRDSCPVMTAVGLNSGTRESNQNHQPQSTQRALLQRPPTSFYQVTNGVVDIRMPRPLWHRMSQENR</sequence>
<gene>
    <name evidence="4" type="ORF">FRX48_06552</name>
</gene>
<comment type="caution">
    <text evidence="4">The sequence shown here is derived from an EMBL/GenBank/DDBJ whole genome shotgun (WGS) entry which is preliminary data.</text>
</comment>
<keyword evidence="1" id="KW-0378">Hydrolase</keyword>
<dbReference type="AlphaFoldDB" id="A0A5M8PKG4"/>
<feature type="domain" description="Serine hydrolase" evidence="3">
    <location>
        <begin position="2"/>
        <end position="197"/>
    </location>
</feature>